<dbReference type="Gene3D" id="2.30.30.40">
    <property type="entry name" value="SH3 Domains"/>
    <property type="match status" value="1"/>
</dbReference>
<dbReference type="PRINTS" id="PR01626">
    <property type="entry name" value="LCACHANNELB"/>
</dbReference>
<dbReference type="SUPFAM" id="SSF50044">
    <property type="entry name" value="SH3-domain"/>
    <property type="match status" value="1"/>
</dbReference>
<evidence type="ECO:0000313" key="4">
    <source>
        <dbReference type="EMBL" id="MFH4980184.1"/>
    </source>
</evidence>
<dbReference type="InterPro" id="IPR000584">
    <property type="entry name" value="VDCC_L_bsu"/>
</dbReference>
<keyword evidence="1" id="KW-0597">Phosphoprotein</keyword>
<dbReference type="EMBL" id="JBGFUD010005192">
    <property type="protein sequence ID" value="MFH4980184.1"/>
    <property type="molecule type" value="Genomic_DNA"/>
</dbReference>
<dbReference type="SMART" id="SM00072">
    <property type="entry name" value="GuKc"/>
    <property type="match status" value="1"/>
</dbReference>
<name>A0ABD6EPU4_9BILA</name>
<accession>A0ABD6EPU4</accession>
<dbReference type="Pfam" id="PF00625">
    <property type="entry name" value="Guanylate_kin"/>
    <property type="match status" value="1"/>
</dbReference>
<dbReference type="InterPro" id="IPR008145">
    <property type="entry name" value="GK/Ca_channel_bsu"/>
</dbReference>
<evidence type="ECO:0000259" key="3">
    <source>
        <dbReference type="SMART" id="SM00072"/>
    </source>
</evidence>
<organism evidence="4 5">
    <name type="scientific">Gnathostoma spinigerum</name>
    <dbReference type="NCBI Taxonomy" id="75299"/>
    <lineage>
        <taxon>Eukaryota</taxon>
        <taxon>Metazoa</taxon>
        <taxon>Ecdysozoa</taxon>
        <taxon>Nematoda</taxon>
        <taxon>Chromadorea</taxon>
        <taxon>Rhabditida</taxon>
        <taxon>Spirurina</taxon>
        <taxon>Gnathostomatomorpha</taxon>
        <taxon>Gnathostomatoidea</taxon>
        <taxon>Gnathostomatidae</taxon>
        <taxon>Gnathostoma</taxon>
    </lineage>
</organism>
<dbReference type="InterPro" id="IPR036028">
    <property type="entry name" value="SH3-like_dom_sf"/>
</dbReference>
<dbReference type="PANTHER" id="PTHR11824">
    <property type="entry name" value="VOLTAGE-DEPENDENT CALCIUM CHANNEL BETA SUBUNIT"/>
    <property type="match status" value="1"/>
</dbReference>
<proteinExistence type="predicted"/>
<evidence type="ECO:0000313" key="5">
    <source>
        <dbReference type="Proteomes" id="UP001608902"/>
    </source>
</evidence>
<feature type="region of interest" description="Disordered" evidence="2">
    <location>
        <begin position="377"/>
        <end position="412"/>
    </location>
</feature>
<dbReference type="Gene3D" id="3.40.50.300">
    <property type="entry name" value="P-loop containing nucleotide triphosphate hydrolases"/>
    <property type="match status" value="1"/>
</dbReference>
<gene>
    <name evidence="4" type="ORF">AB6A40_006893</name>
</gene>
<feature type="compositionally biased region" description="Basic residues" evidence="2">
    <location>
        <begin position="403"/>
        <end position="412"/>
    </location>
</feature>
<dbReference type="CDD" id="cd11863">
    <property type="entry name" value="SH3_CACNB"/>
    <property type="match status" value="1"/>
</dbReference>
<keyword evidence="5" id="KW-1185">Reference proteome</keyword>
<protein>
    <recommendedName>
        <fullName evidence="3">Guanylate kinase/L-type calcium channel beta subunit domain-containing protein</fullName>
    </recommendedName>
</protein>
<evidence type="ECO:0000256" key="1">
    <source>
        <dbReference type="ARBA" id="ARBA00022553"/>
    </source>
</evidence>
<dbReference type="Proteomes" id="UP001608902">
    <property type="component" value="Unassembled WGS sequence"/>
</dbReference>
<feature type="compositionally biased region" description="Polar residues" evidence="2">
    <location>
        <begin position="381"/>
        <end position="397"/>
    </location>
</feature>
<reference evidence="4 5" key="1">
    <citation type="submission" date="2024-08" db="EMBL/GenBank/DDBJ databases">
        <title>Gnathostoma spinigerum genome.</title>
        <authorList>
            <person name="Gonzalez-Bertolin B."/>
            <person name="Monzon S."/>
            <person name="Zaballos A."/>
            <person name="Jimenez P."/>
            <person name="Dekumyoy P."/>
            <person name="Varona S."/>
            <person name="Cuesta I."/>
            <person name="Sumanam S."/>
            <person name="Adisakwattana P."/>
            <person name="Gasser R.B."/>
            <person name="Hernandez-Gonzalez A."/>
            <person name="Young N.D."/>
            <person name="Perteguer M.J."/>
        </authorList>
    </citation>
    <scope>NUCLEOTIDE SEQUENCE [LARGE SCALE GENOMIC DNA]</scope>
    <source>
        <strain evidence="4">AL3</strain>
        <tissue evidence="4">Liver</tissue>
    </source>
</reference>
<dbReference type="InterPro" id="IPR027417">
    <property type="entry name" value="P-loop_NTPase"/>
</dbReference>
<feature type="domain" description="Guanylate kinase/L-type calcium channel beta subunit" evidence="3">
    <location>
        <begin position="169"/>
        <end position="339"/>
    </location>
</feature>
<sequence length="412" mass="47385">MHSLVRHHLQHYLYAYKQPQHDVDDPFSQLPDSKINNRIRTQNCEQLAAEQLEEAKQKKVAFALRTNVAYDGQLDDETPLPGTAISFGVREFLHIKEKFNDDWWIGRLVKDGAALGFVPSPAKLENSKDHRRRKIFDLDDRENSTDTEGNFRRLFRRSERCAPYEVVPSMRPVCLLGPSLKGYHVTDMMHKAIFDFLKERFSGRIIITRVSVDIGLARKAILKKDEPNMADIHAEIERIFELGRAMKLVVLDCDLINHPAQLTKTCLAPLIVFIRVSSTKVLQRLIKARGKNQKRSLNTQIVGAEKLAHCPESMFDLIIDENQLEDACEHLAEFLETYWRATHPIYVDRQGNTLSSNQSAGEDFKPIRAAEKMKRIEPKKQNQTNLQLATKQTTSAVRASGKINKHKRNERR</sequence>
<evidence type="ECO:0000256" key="2">
    <source>
        <dbReference type="SAM" id="MobiDB-lite"/>
    </source>
</evidence>
<dbReference type="AlphaFoldDB" id="A0ABD6EPU4"/>
<dbReference type="SUPFAM" id="SSF52540">
    <property type="entry name" value="P-loop containing nucleoside triphosphate hydrolases"/>
    <property type="match status" value="1"/>
</dbReference>
<comment type="caution">
    <text evidence="4">The sequence shown here is derived from an EMBL/GenBank/DDBJ whole genome shotgun (WGS) entry which is preliminary data.</text>
</comment>